<protein>
    <submittedName>
        <fullName evidence="1">Uncharacterized protein</fullName>
    </submittedName>
</protein>
<dbReference type="Proteomes" id="UP000076727">
    <property type="component" value="Unassembled WGS sequence"/>
</dbReference>
<sequence>TTRHLPLVRLASLHPAASISHSTPISHSSLACSHELSISSAASACNLTTSSSILYTCLCLTWSTYSSSPLTT</sequence>
<dbReference type="AlphaFoldDB" id="A0A165RM08"/>
<dbReference type="EMBL" id="KV429048">
    <property type="protein sequence ID" value="KZT70933.1"/>
    <property type="molecule type" value="Genomic_DNA"/>
</dbReference>
<accession>A0A165RM08</accession>
<feature type="non-terminal residue" evidence="1">
    <location>
        <position position="1"/>
    </location>
</feature>
<reference evidence="1 2" key="1">
    <citation type="journal article" date="2016" name="Mol. Biol. Evol.">
        <title>Comparative Genomics of Early-Diverging Mushroom-Forming Fungi Provides Insights into the Origins of Lignocellulose Decay Capabilities.</title>
        <authorList>
            <person name="Nagy L.G."/>
            <person name="Riley R."/>
            <person name="Tritt A."/>
            <person name="Adam C."/>
            <person name="Daum C."/>
            <person name="Floudas D."/>
            <person name="Sun H."/>
            <person name="Yadav J.S."/>
            <person name="Pangilinan J."/>
            <person name="Larsson K.H."/>
            <person name="Matsuura K."/>
            <person name="Barry K."/>
            <person name="Labutti K."/>
            <person name="Kuo R."/>
            <person name="Ohm R.A."/>
            <person name="Bhattacharya S.S."/>
            <person name="Shirouzu T."/>
            <person name="Yoshinaga Y."/>
            <person name="Martin F.M."/>
            <person name="Grigoriev I.V."/>
            <person name="Hibbett D.S."/>
        </authorList>
    </citation>
    <scope>NUCLEOTIDE SEQUENCE [LARGE SCALE GENOMIC DNA]</scope>
    <source>
        <strain evidence="1 2">L-15889</strain>
    </source>
</reference>
<proteinExistence type="predicted"/>
<evidence type="ECO:0000313" key="2">
    <source>
        <dbReference type="Proteomes" id="UP000076727"/>
    </source>
</evidence>
<evidence type="ECO:0000313" key="1">
    <source>
        <dbReference type="EMBL" id="KZT70933.1"/>
    </source>
</evidence>
<gene>
    <name evidence="1" type="ORF">DAEQUDRAFT_724680</name>
</gene>
<name>A0A165RM08_9APHY</name>
<keyword evidence="2" id="KW-1185">Reference proteome</keyword>
<organism evidence="1 2">
    <name type="scientific">Daedalea quercina L-15889</name>
    <dbReference type="NCBI Taxonomy" id="1314783"/>
    <lineage>
        <taxon>Eukaryota</taxon>
        <taxon>Fungi</taxon>
        <taxon>Dikarya</taxon>
        <taxon>Basidiomycota</taxon>
        <taxon>Agaricomycotina</taxon>
        <taxon>Agaricomycetes</taxon>
        <taxon>Polyporales</taxon>
        <taxon>Fomitopsis</taxon>
    </lineage>
</organism>